<keyword evidence="3 6" id="KW-0238">DNA-binding</keyword>
<feature type="compositionally biased region" description="Acidic residues" evidence="7">
    <location>
        <begin position="280"/>
        <end position="291"/>
    </location>
</feature>
<keyword evidence="10" id="KW-1185">Reference proteome</keyword>
<keyword evidence="2" id="KW-0805">Transcription regulation</keyword>
<evidence type="ECO:0000256" key="7">
    <source>
        <dbReference type="SAM" id="MobiDB-lite"/>
    </source>
</evidence>
<feature type="domain" description="HMG box" evidence="8">
    <location>
        <begin position="194"/>
        <end position="262"/>
    </location>
</feature>
<proteinExistence type="predicted"/>
<evidence type="ECO:0000256" key="6">
    <source>
        <dbReference type="PROSITE-ProRule" id="PRU00267"/>
    </source>
</evidence>
<dbReference type="InterPro" id="IPR009071">
    <property type="entry name" value="HMG_box_dom"/>
</dbReference>
<evidence type="ECO:0000256" key="2">
    <source>
        <dbReference type="ARBA" id="ARBA00023015"/>
    </source>
</evidence>
<dbReference type="SUPFAM" id="SSF47095">
    <property type="entry name" value="HMG-box"/>
    <property type="match status" value="1"/>
</dbReference>
<dbReference type="PANTHER" id="PTHR45803">
    <property type="entry name" value="SOX100B"/>
    <property type="match status" value="1"/>
</dbReference>
<protein>
    <recommendedName>
        <fullName evidence="8">HMG box domain-containing protein</fullName>
    </recommendedName>
</protein>
<dbReference type="OrthoDB" id="2307332at2759"/>
<evidence type="ECO:0000256" key="4">
    <source>
        <dbReference type="ARBA" id="ARBA00023163"/>
    </source>
</evidence>
<dbReference type="EMBL" id="CAOQHR010000001">
    <property type="protein sequence ID" value="CAI6254798.1"/>
    <property type="molecule type" value="Genomic_DNA"/>
</dbReference>
<feature type="region of interest" description="Disordered" evidence="7">
    <location>
        <begin position="254"/>
        <end position="310"/>
    </location>
</feature>
<keyword evidence="4" id="KW-0804">Transcription</keyword>
<evidence type="ECO:0000313" key="10">
    <source>
        <dbReference type="Proteomes" id="UP001152607"/>
    </source>
</evidence>
<evidence type="ECO:0000256" key="5">
    <source>
        <dbReference type="ARBA" id="ARBA00023242"/>
    </source>
</evidence>
<evidence type="ECO:0000256" key="3">
    <source>
        <dbReference type="ARBA" id="ARBA00023125"/>
    </source>
</evidence>
<evidence type="ECO:0000256" key="1">
    <source>
        <dbReference type="ARBA" id="ARBA00004123"/>
    </source>
</evidence>
<dbReference type="Gene3D" id="1.10.30.10">
    <property type="entry name" value="High mobility group box domain"/>
    <property type="match status" value="1"/>
</dbReference>
<sequence length="511" mass="57502">MKSETLIHQHPPTPPNLNVDLQSGFHHLAQYNAGRRFSYEETNGYGAGYASPGSITHDGLPRDIHYDGYNQTTGYFQDGQGNGYTSNHAIFSGSPPTPRSATEIDDAGRRTRSGRTAVPSTSPKNREPPRPKLAPKSRKAKATKSEKPKTPKLTAPLSELTKGMTSIPVRNMEEWVNRSTETRLREVEKRNGYVTRPMNSFMLYRSAFAERTKQWCLQNNHQVVSSVSGESWPLEPDEIRNQYNDYAKIERMNHQTAHPKYKFSPSKTTAPARKRKGEFSDEEPSDLEDAEWNPGHKRSRYRPSRQPDQRVGYMTSGLDSGFFDSTFRNNGVGANKPGWDASHDGRPVPMALAHDDPYNQYYQVPVHAGMGMNQAMLEDMRFRRVDSPSLQFAPDQALLGLPGGTAVDLMQQLHSQAGTPLGGEPQVDPMLLAYDSSHHVEATPAQHPEFRNGSMTMLDKELEQQNTQRYLDRVAIEDEYRPDPWQPDSGIGTIELESEFDKWGLVGDQQP</sequence>
<feature type="region of interest" description="Disordered" evidence="7">
    <location>
        <begin position="71"/>
        <end position="157"/>
    </location>
</feature>
<dbReference type="GO" id="GO:0000978">
    <property type="term" value="F:RNA polymerase II cis-regulatory region sequence-specific DNA binding"/>
    <property type="evidence" value="ECO:0007669"/>
    <property type="project" value="TreeGrafter"/>
</dbReference>
<organism evidence="9 10">
    <name type="scientific">Periconia digitata</name>
    <dbReference type="NCBI Taxonomy" id="1303443"/>
    <lineage>
        <taxon>Eukaryota</taxon>
        <taxon>Fungi</taxon>
        <taxon>Dikarya</taxon>
        <taxon>Ascomycota</taxon>
        <taxon>Pezizomycotina</taxon>
        <taxon>Dothideomycetes</taxon>
        <taxon>Pleosporomycetidae</taxon>
        <taxon>Pleosporales</taxon>
        <taxon>Massarineae</taxon>
        <taxon>Periconiaceae</taxon>
        <taxon>Periconia</taxon>
    </lineage>
</organism>
<evidence type="ECO:0000259" key="8">
    <source>
        <dbReference type="PROSITE" id="PS50118"/>
    </source>
</evidence>
<feature type="DNA-binding region" description="HMG box" evidence="6">
    <location>
        <begin position="194"/>
        <end position="262"/>
    </location>
</feature>
<dbReference type="GO" id="GO:0005634">
    <property type="term" value="C:nucleus"/>
    <property type="evidence" value="ECO:0007669"/>
    <property type="project" value="UniProtKB-SubCell"/>
</dbReference>
<evidence type="ECO:0000313" key="9">
    <source>
        <dbReference type="EMBL" id="CAI6254798.1"/>
    </source>
</evidence>
<dbReference type="PANTHER" id="PTHR45803:SF5">
    <property type="entry name" value="SOX100B"/>
    <property type="match status" value="1"/>
</dbReference>
<dbReference type="InterPro" id="IPR050917">
    <property type="entry name" value="SOX_TF"/>
</dbReference>
<dbReference type="Pfam" id="PF00505">
    <property type="entry name" value="HMG_box"/>
    <property type="match status" value="1"/>
</dbReference>
<feature type="compositionally biased region" description="Basic residues" evidence="7">
    <location>
        <begin position="133"/>
        <end position="142"/>
    </location>
</feature>
<dbReference type="CDD" id="cd01389">
    <property type="entry name" value="HMG-box_ROX1-like"/>
    <property type="match status" value="1"/>
</dbReference>
<name>A0A9W4U2A3_9PLEO</name>
<comment type="caution">
    <text evidence="9">The sequence shown here is derived from an EMBL/GenBank/DDBJ whole genome shotgun (WGS) entry which is preliminary data.</text>
</comment>
<dbReference type="GO" id="GO:0000981">
    <property type="term" value="F:DNA-binding transcription factor activity, RNA polymerase II-specific"/>
    <property type="evidence" value="ECO:0007669"/>
    <property type="project" value="TreeGrafter"/>
</dbReference>
<keyword evidence="5 6" id="KW-0539">Nucleus</keyword>
<dbReference type="InterPro" id="IPR036910">
    <property type="entry name" value="HMG_box_dom_sf"/>
</dbReference>
<reference evidence="9" key="1">
    <citation type="submission" date="2023-01" db="EMBL/GenBank/DDBJ databases">
        <authorList>
            <person name="Van Ghelder C."/>
            <person name="Rancurel C."/>
        </authorList>
    </citation>
    <scope>NUCLEOTIDE SEQUENCE</scope>
    <source>
        <strain evidence="9">CNCM I-4278</strain>
    </source>
</reference>
<comment type="subcellular location">
    <subcellularLocation>
        <location evidence="1">Nucleus</location>
    </subcellularLocation>
</comment>
<accession>A0A9W4U2A3</accession>
<gene>
    <name evidence="9" type="ORF">PDIGIT_LOCUS1112</name>
</gene>
<dbReference type="AlphaFoldDB" id="A0A9W4U2A3"/>
<dbReference type="PROSITE" id="PS50118">
    <property type="entry name" value="HMG_BOX_2"/>
    <property type="match status" value="1"/>
</dbReference>
<dbReference type="Proteomes" id="UP001152607">
    <property type="component" value="Unassembled WGS sequence"/>
</dbReference>